<dbReference type="PANTHER" id="PTHR12226:SF2">
    <property type="entry name" value="MANNOSE-P-DOLICHOL UTILIZATION DEFECT 1 PROTEIN"/>
    <property type="match status" value="1"/>
</dbReference>
<evidence type="ECO:0000256" key="3">
    <source>
        <dbReference type="PIRNR" id="PIRNR023381"/>
    </source>
</evidence>
<keyword evidence="6" id="KW-1185">Reference proteome</keyword>
<dbReference type="GO" id="GO:0016020">
    <property type="term" value="C:membrane"/>
    <property type="evidence" value="ECO:0007669"/>
    <property type="project" value="UniProtKB-SubCell"/>
</dbReference>
<accession>A0ABD3MK48</accession>
<dbReference type="EMBL" id="JALLBG020000134">
    <property type="protein sequence ID" value="KAL3762547.1"/>
    <property type="molecule type" value="Genomic_DNA"/>
</dbReference>
<dbReference type="Proteomes" id="UP001530293">
    <property type="component" value="Unassembled WGS sequence"/>
</dbReference>
<feature type="transmembrane region" description="Helical" evidence="4">
    <location>
        <begin position="138"/>
        <end position="158"/>
    </location>
</feature>
<gene>
    <name evidence="5" type="ORF">ACHAWU_002419</name>
</gene>
<evidence type="ECO:0008006" key="7">
    <source>
        <dbReference type="Google" id="ProtNLM"/>
    </source>
</evidence>
<evidence type="ECO:0000313" key="6">
    <source>
        <dbReference type="Proteomes" id="UP001530293"/>
    </source>
</evidence>
<evidence type="ECO:0000313" key="5">
    <source>
        <dbReference type="EMBL" id="KAL3762547.1"/>
    </source>
</evidence>
<evidence type="ECO:0000256" key="2">
    <source>
        <dbReference type="ARBA" id="ARBA00022737"/>
    </source>
</evidence>
<keyword evidence="3 4" id="KW-0472">Membrane</keyword>
<keyword evidence="3 4" id="KW-1133">Transmembrane helix</keyword>
<keyword evidence="1" id="KW-0813">Transport</keyword>
<keyword evidence="3 4" id="KW-0812">Transmembrane</keyword>
<dbReference type="Gene3D" id="1.20.1280.290">
    <property type="match status" value="1"/>
</dbReference>
<keyword evidence="2" id="KW-0677">Repeat</keyword>
<feature type="transmembrane region" description="Helical" evidence="4">
    <location>
        <begin position="227"/>
        <end position="247"/>
    </location>
</feature>
<evidence type="ECO:0000256" key="1">
    <source>
        <dbReference type="ARBA" id="ARBA00022448"/>
    </source>
</evidence>
<proteinExistence type="predicted"/>
<name>A0ABD3MK48_9STRA</name>
<organism evidence="5 6">
    <name type="scientific">Discostella pseudostelligera</name>
    <dbReference type="NCBI Taxonomy" id="259834"/>
    <lineage>
        <taxon>Eukaryota</taxon>
        <taxon>Sar</taxon>
        <taxon>Stramenopiles</taxon>
        <taxon>Ochrophyta</taxon>
        <taxon>Bacillariophyta</taxon>
        <taxon>Coscinodiscophyceae</taxon>
        <taxon>Thalassiosirophycidae</taxon>
        <taxon>Stephanodiscales</taxon>
        <taxon>Stephanodiscaceae</taxon>
        <taxon>Discostella</taxon>
    </lineage>
</organism>
<evidence type="ECO:0000256" key="4">
    <source>
        <dbReference type="SAM" id="Phobius"/>
    </source>
</evidence>
<reference evidence="5 6" key="1">
    <citation type="submission" date="2024-10" db="EMBL/GenBank/DDBJ databases">
        <title>Updated reference genomes for cyclostephanoid diatoms.</title>
        <authorList>
            <person name="Roberts W.R."/>
            <person name="Alverson A.J."/>
        </authorList>
    </citation>
    <scope>NUCLEOTIDE SEQUENCE [LARGE SCALE GENOMIC DNA]</scope>
    <source>
        <strain evidence="5 6">AJA232-27</strain>
    </source>
</reference>
<dbReference type="PANTHER" id="PTHR12226">
    <property type="entry name" value="MANNOSE-P-DOLICHOL UTILIZATION DEFECT 1 LEC35 -RELATED"/>
    <property type="match status" value="1"/>
</dbReference>
<protein>
    <recommendedName>
        <fullName evidence="7">Mannose-P-dolichol utilization defect 1 protein homolog</fullName>
    </recommendedName>
</protein>
<feature type="transmembrane region" description="Helical" evidence="4">
    <location>
        <begin position="108"/>
        <end position="131"/>
    </location>
</feature>
<sequence length="264" mass="28684">MGAAAALSDNGFILALATWIWESDPSPLVSPTICLDSLPLLSSPCLSRLVAKTIGIGIIFASCINKAPVIWNILQSKSVAGLSVVASYGEVILYSNAAFYNILRGNPFTAYGETFSVLLQTMVVISLIWAYEPKIGKADIVAAVAAYCTYLFGVFRVLTPNTHYILMVYNPIVLVSTRGAQIRANFVNKQTGAQSIATTSMNLAGSLVRIATTIREIGFDFHILRSYGASVTLNAILFVQILIYKANTKQFLDDLKKKKTTKKE</sequence>
<dbReference type="AlphaFoldDB" id="A0ABD3MK48"/>
<dbReference type="PIRSF" id="PIRSF023381">
    <property type="entry name" value="MannP-dilichol_defect-1p"/>
    <property type="match status" value="1"/>
</dbReference>
<comment type="subcellular location">
    <subcellularLocation>
        <location evidence="3">Membrane</location>
        <topology evidence="3">Multi-pass membrane protein</topology>
    </subcellularLocation>
</comment>
<comment type="caution">
    <text evidence="5">The sequence shown here is derived from an EMBL/GenBank/DDBJ whole genome shotgun (WGS) entry which is preliminary data.</text>
</comment>
<dbReference type="InterPro" id="IPR016817">
    <property type="entry name" value="MannP-dilichol_defect-1"/>
</dbReference>